<reference evidence="1" key="1">
    <citation type="submission" date="2021-03" db="EMBL/GenBank/DDBJ databases">
        <authorList>
            <consortium name="DOE Joint Genome Institute"/>
            <person name="Ahrendt S."/>
            <person name="Looney B.P."/>
            <person name="Miyauchi S."/>
            <person name="Morin E."/>
            <person name="Drula E."/>
            <person name="Courty P.E."/>
            <person name="Chicoki N."/>
            <person name="Fauchery L."/>
            <person name="Kohler A."/>
            <person name="Kuo A."/>
            <person name="Labutti K."/>
            <person name="Pangilinan J."/>
            <person name="Lipzen A."/>
            <person name="Riley R."/>
            <person name="Andreopoulos W."/>
            <person name="He G."/>
            <person name="Johnson J."/>
            <person name="Barry K.W."/>
            <person name="Grigoriev I.V."/>
            <person name="Nagy L."/>
            <person name="Hibbett D."/>
            <person name="Henrissat B."/>
            <person name="Matheny P.B."/>
            <person name="Labbe J."/>
            <person name="Martin F."/>
        </authorList>
    </citation>
    <scope>NUCLEOTIDE SEQUENCE</scope>
    <source>
        <strain evidence="1">HHB10654</strain>
    </source>
</reference>
<name>A0ACB8TJ45_9AGAM</name>
<dbReference type="Proteomes" id="UP000814140">
    <property type="component" value="Unassembled WGS sequence"/>
</dbReference>
<organism evidence="1 2">
    <name type="scientific">Artomyces pyxidatus</name>
    <dbReference type="NCBI Taxonomy" id="48021"/>
    <lineage>
        <taxon>Eukaryota</taxon>
        <taxon>Fungi</taxon>
        <taxon>Dikarya</taxon>
        <taxon>Basidiomycota</taxon>
        <taxon>Agaricomycotina</taxon>
        <taxon>Agaricomycetes</taxon>
        <taxon>Russulales</taxon>
        <taxon>Auriscalpiaceae</taxon>
        <taxon>Artomyces</taxon>
    </lineage>
</organism>
<evidence type="ECO:0000313" key="1">
    <source>
        <dbReference type="EMBL" id="KAI0068491.1"/>
    </source>
</evidence>
<dbReference type="EMBL" id="MU277187">
    <property type="protein sequence ID" value="KAI0068491.1"/>
    <property type="molecule type" value="Genomic_DNA"/>
</dbReference>
<keyword evidence="2" id="KW-1185">Reference proteome</keyword>
<proteinExistence type="predicted"/>
<reference evidence="1" key="2">
    <citation type="journal article" date="2022" name="New Phytol.">
        <title>Evolutionary transition to the ectomycorrhizal habit in the genomes of a hyperdiverse lineage of mushroom-forming fungi.</title>
        <authorList>
            <person name="Looney B."/>
            <person name="Miyauchi S."/>
            <person name="Morin E."/>
            <person name="Drula E."/>
            <person name="Courty P.E."/>
            <person name="Kohler A."/>
            <person name="Kuo A."/>
            <person name="LaButti K."/>
            <person name="Pangilinan J."/>
            <person name="Lipzen A."/>
            <person name="Riley R."/>
            <person name="Andreopoulos W."/>
            <person name="He G."/>
            <person name="Johnson J."/>
            <person name="Nolan M."/>
            <person name="Tritt A."/>
            <person name="Barry K.W."/>
            <person name="Grigoriev I.V."/>
            <person name="Nagy L.G."/>
            <person name="Hibbett D."/>
            <person name="Henrissat B."/>
            <person name="Matheny P.B."/>
            <person name="Labbe J."/>
            <person name="Martin F.M."/>
        </authorList>
    </citation>
    <scope>NUCLEOTIDE SEQUENCE</scope>
    <source>
        <strain evidence="1">HHB10654</strain>
    </source>
</reference>
<comment type="caution">
    <text evidence="1">The sequence shown here is derived from an EMBL/GenBank/DDBJ whole genome shotgun (WGS) entry which is preliminary data.</text>
</comment>
<evidence type="ECO:0000313" key="2">
    <source>
        <dbReference type="Proteomes" id="UP000814140"/>
    </source>
</evidence>
<accession>A0ACB8TJ45</accession>
<sequence length="237" mass="25898">MTTPPIPGLFFDPAVLVPTELAAHVLQQCMDTYFRNNNANQVMLFGRARDPSDASPASGGGLPPFLHSLLHDLDGLFRPVLPPETHRLLFPPSDAPARARQAIINLYRPGEGISPHVDLLRRFGDGIIGVSLGSGCVMDFCRAQGGGGSEMWDVYLPERSVLVLSGEARYGWTHGIEGRLEDQVEKQVLEITGPDARVRDESSARGSEWLQREVRLSITFRWLLPGAEVVGGMSGED</sequence>
<gene>
    <name evidence="1" type="ORF">BV25DRAFT_1866504</name>
</gene>
<protein>
    <submittedName>
        <fullName evidence="1">Uncharacterized protein</fullName>
    </submittedName>
</protein>